<dbReference type="EMBL" id="JAYMYQ010000010">
    <property type="protein sequence ID" value="KAK7306919.1"/>
    <property type="molecule type" value="Genomic_DNA"/>
</dbReference>
<keyword evidence="3" id="KW-1185">Reference proteome</keyword>
<dbReference type="InterPro" id="IPR012438">
    <property type="entry name" value="DUF1639"/>
</dbReference>
<evidence type="ECO:0000313" key="2">
    <source>
        <dbReference type="EMBL" id="KAK7306919.1"/>
    </source>
</evidence>
<comment type="caution">
    <text evidence="2">The sequence shown here is derived from an EMBL/GenBank/DDBJ whole genome shotgun (WGS) entry which is preliminary data.</text>
</comment>
<reference evidence="2 3" key="1">
    <citation type="submission" date="2024-01" db="EMBL/GenBank/DDBJ databases">
        <title>The genomes of 5 underutilized Papilionoideae crops provide insights into root nodulation and disease resistanc.</title>
        <authorList>
            <person name="Jiang F."/>
        </authorList>
    </citation>
    <scope>NUCLEOTIDE SEQUENCE [LARGE SCALE GENOMIC DNA]</scope>
    <source>
        <strain evidence="2">LVBAO_FW01</strain>
        <tissue evidence="2">Leaves</tissue>
    </source>
</reference>
<feature type="region of interest" description="Disordered" evidence="1">
    <location>
        <begin position="133"/>
        <end position="157"/>
    </location>
</feature>
<protein>
    <submittedName>
        <fullName evidence="2">Uncharacterized protein</fullName>
    </submittedName>
</protein>
<dbReference type="Proteomes" id="UP001367508">
    <property type="component" value="Unassembled WGS sequence"/>
</dbReference>
<dbReference type="Pfam" id="PF07797">
    <property type="entry name" value="DUF1639"/>
    <property type="match status" value="1"/>
</dbReference>
<dbReference type="AlphaFoldDB" id="A0AAN9PQU9"/>
<sequence length="239" mass="27039">MALLDEDKKAKPMPTCSNRSNPIHSFSLPTQKWTKRRRTRCMSAFAADAGSSGCSEKGRVIDSDDNDGIASMRENLILDLKTEVDRMKNAIFSNEKNKEDEEKAAMPWNLRKRSCSSVVRDDGAVSVTKKLKIDDKKQNRSPQTRPDGAVRLPQLRSSSEKMERVKFSIQLLKKEIAEDFMKMLGQKPPRKPNKRPRAVQNQLDTLFPGLSLMEVTADSYKVLEAAEKGKVRRSVKKKA</sequence>
<feature type="region of interest" description="Disordered" evidence="1">
    <location>
        <begin position="1"/>
        <end position="31"/>
    </location>
</feature>
<evidence type="ECO:0000256" key="1">
    <source>
        <dbReference type="SAM" id="MobiDB-lite"/>
    </source>
</evidence>
<feature type="compositionally biased region" description="Polar residues" evidence="1">
    <location>
        <begin position="15"/>
        <end position="31"/>
    </location>
</feature>
<feature type="compositionally biased region" description="Basic and acidic residues" evidence="1">
    <location>
        <begin position="1"/>
        <end position="10"/>
    </location>
</feature>
<dbReference type="PANTHER" id="PTHR33130:SF43">
    <property type="entry name" value="OS01G0688600 PROTEIN"/>
    <property type="match status" value="1"/>
</dbReference>
<dbReference type="PANTHER" id="PTHR33130">
    <property type="entry name" value="PUTATIVE (DUF1639)-RELATED"/>
    <property type="match status" value="1"/>
</dbReference>
<accession>A0AAN9PQU9</accession>
<organism evidence="2 3">
    <name type="scientific">Canavalia gladiata</name>
    <name type="common">Sword bean</name>
    <name type="synonym">Dolichos gladiatus</name>
    <dbReference type="NCBI Taxonomy" id="3824"/>
    <lineage>
        <taxon>Eukaryota</taxon>
        <taxon>Viridiplantae</taxon>
        <taxon>Streptophyta</taxon>
        <taxon>Embryophyta</taxon>
        <taxon>Tracheophyta</taxon>
        <taxon>Spermatophyta</taxon>
        <taxon>Magnoliopsida</taxon>
        <taxon>eudicotyledons</taxon>
        <taxon>Gunneridae</taxon>
        <taxon>Pentapetalae</taxon>
        <taxon>rosids</taxon>
        <taxon>fabids</taxon>
        <taxon>Fabales</taxon>
        <taxon>Fabaceae</taxon>
        <taxon>Papilionoideae</taxon>
        <taxon>50 kb inversion clade</taxon>
        <taxon>NPAAA clade</taxon>
        <taxon>indigoferoid/millettioid clade</taxon>
        <taxon>Phaseoleae</taxon>
        <taxon>Canavalia</taxon>
    </lineage>
</organism>
<proteinExistence type="predicted"/>
<gene>
    <name evidence="2" type="ORF">VNO77_39548</name>
</gene>
<name>A0AAN9PQU9_CANGL</name>
<evidence type="ECO:0000313" key="3">
    <source>
        <dbReference type="Proteomes" id="UP001367508"/>
    </source>
</evidence>